<evidence type="ECO:0000313" key="1">
    <source>
        <dbReference type="EMBL" id="CAB0582930.1"/>
    </source>
</evidence>
<dbReference type="EMBL" id="CADDAV010000002">
    <property type="protein sequence ID" value="CAB0582930.1"/>
    <property type="molecule type" value="Genomic_DNA"/>
</dbReference>
<organism evidence="1 2">
    <name type="scientific">Corynebacterium diphtheriae</name>
    <dbReference type="NCBI Taxonomy" id="1717"/>
    <lineage>
        <taxon>Bacteria</taxon>
        <taxon>Bacillati</taxon>
        <taxon>Actinomycetota</taxon>
        <taxon>Actinomycetes</taxon>
        <taxon>Mycobacteriales</taxon>
        <taxon>Corynebacteriaceae</taxon>
        <taxon>Corynebacterium</taxon>
    </lineage>
</organism>
<accession>A0A811G0W8</accession>
<proteinExistence type="predicted"/>
<gene>
    <name evidence="1" type="ORF">CIP107547_00334</name>
</gene>
<evidence type="ECO:0000313" key="2">
    <source>
        <dbReference type="Proteomes" id="UP000480222"/>
    </source>
</evidence>
<dbReference type="AlphaFoldDB" id="A0A811G0W8"/>
<sequence>MRTDLGESQLVDTRVSRDSNQLELDRLRQQLLALRSLGLNQAVVGLLVSGNVSIVFEVVDVQTSDLDNTVRFRDEGGRNLAILLTLYWSPGVLLFDVDLITGLVCR</sequence>
<comment type="caution">
    <text evidence="1">The sequence shown here is derived from an EMBL/GenBank/DDBJ whole genome shotgun (WGS) entry which is preliminary data.</text>
</comment>
<reference evidence="1 2" key="1">
    <citation type="submission" date="2020-02" db="EMBL/GenBank/DDBJ databases">
        <authorList>
            <person name="Brisse S."/>
        </authorList>
    </citation>
    <scope>NUCLEOTIDE SEQUENCE [LARGE SCALE GENOMIC DNA]</scope>
    <source>
        <strain evidence="1">CIP107547</strain>
    </source>
</reference>
<protein>
    <submittedName>
        <fullName evidence="1">Uncharacterized protein</fullName>
    </submittedName>
</protein>
<dbReference type="Proteomes" id="UP000480222">
    <property type="component" value="Unassembled WGS sequence"/>
</dbReference>
<name>A0A811G0W8_CORDP</name>